<evidence type="ECO:0000256" key="2">
    <source>
        <dbReference type="SAM" id="MobiDB-lite"/>
    </source>
</evidence>
<dbReference type="PROSITE" id="PS50195">
    <property type="entry name" value="PX"/>
    <property type="match status" value="1"/>
</dbReference>
<dbReference type="InterPro" id="IPR036871">
    <property type="entry name" value="PX_dom_sf"/>
</dbReference>
<dbReference type="InterPro" id="IPR016137">
    <property type="entry name" value="RGS"/>
</dbReference>
<dbReference type="SUPFAM" id="SSF64268">
    <property type="entry name" value="PX domain"/>
    <property type="match status" value="1"/>
</dbReference>
<dbReference type="SMART" id="SM00312">
    <property type="entry name" value="PX"/>
    <property type="match status" value="1"/>
</dbReference>
<dbReference type="PROSITE" id="PS50132">
    <property type="entry name" value="RGS"/>
    <property type="match status" value="1"/>
</dbReference>
<dbReference type="eggNOG" id="KOG2101">
    <property type="taxonomic scope" value="Eukaryota"/>
</dbReference>
<accession>B3RMZ1</accession>
<dbReference type="Gene3D" id="1.10.167.10">
    <property type="entry name" value="Regulator of G-protein Signalling 4, domain 2"/>
    <property type="match status" value="1"/>
</dbReference>
<keyword evidence="3" id="KW-0812">Transmembrane</keyword>
<sequence>MVLLNGNQIHDGLLFVAIMLLFLTFTLSIRIHLLIGLWVAGLGFYASLSCYSTYRHLTEVIMLTRKKKPRKRVDSSVCKVCDTPGCRRHRPMSTVSQLEPWINTSVTEKVDDALTEFFNLLLENYVYYWYSQFSSHEGLVNSIRESIRFIVSSLTVRAIRIDLTSVLMEKVFKASFQQLDVFVKAKQLCDGNEKDLELETLRLLGPNLHVAMRSKEKEVFYLRSLANSIVTIVIPADLENCRSLRTLFREIFCCTILHKALHTVSEPNVINTAIYSFCDPTKIDCPDDSHLPRVPILSAFQKRKTVSICHPFHTSLQKAMSEPTMLFPFQKFMQRRGVIHLVSFCRTVEDFTNRGSKVNSASNEIEDINRQALQIYAEYFAPDAPSKIPCSRGIVSEIEKLIANKKDALLYIRLANPLYRAYGYIMATLENVYLPNFYESEEFYKIKFSQKTNENKDKRISWGRKSSAHKMPASKKKSMPGLVEGSSRSSIIDDKEVEIGSHSNSHDGIGETAYGRQKSESNASELLFDQNYDISKWFIEVPEATVKSDSNGRQISAYHISVSRREESEDSNTADERAWTVRRGLMEFYVLHNKLKEFHEENLDDSLLPNRKAFSNKSWEFFESRKMFMEHYLQDLCSKPFLTSSGLLYAFLSPDERFEHMFEPDVILKKADKFFKQVPTMFKKEKGQSIDIFLQNFAHTAIEADNDSGRLSISQDTEVPEFQLAPEPEIDLCDLLQMTQAEIEAKKTEAFERFISFLPDLLPKWIGKSKYRDGVGIAFQMLQYPKLNRQLLYVLLDTLITEIFPEIEN</sequence>
<dbReference type="EMBL" id="DS985242">
    <property type="protein sequence ID" value="EDV27361.1"/>
    <property type="molecule type" value="Genomic_DNA"/>
</dbReference>
<evidence type="ECO:0000256" key="3">
    <source>
        <dbReference type="SAM" id="Phobius"/>
    </source>
</evidence>
<feature type="transmembrane region" description="Helical" evidence="3">
    <location>
        <begin position="12"/>
        <end position="29"/>
    </location>
</feature>
<dbReference type="SMART" id="SM00313">
    <property type="entry name" value="PXA"/>
    <property type="match status" value="1"/>
</dbReference>
<dbReference type="STRING" id="10228.B3RMZ1"/>
<dbReference type="KEGG" id="tad:TRIADDRAFT_52977"/>
<reference evidence="7 8" key="1">
    <citation type="journal article" date="2008" name="Nature">
        <title>The Trichoplax genome and the nature of placozoans.</title>
        <authorList>
            <person name="Srivastava M."/>
            <person name="Begovic E."/>
            <person name="Chapman J."/>
            <person name="Putnam N.H."/>
            <person name="Hellsten U."/>
            <person name="Kawashima T."/>
            <person name="Kuo A."/>
            <person name="Mitros T."/>
            <person name="Salamov A."/>
            <person name="Carpenter M.L."/>
            <person name="Signorovitch A.Y."/>
            <person name="Moreno M.A."/>
            <person name="Kamm K."/>
            <person name="Grimwood J."/>
            <person name="Schmutz J."/>
            <person name="Shapiro H."/>
            <person name="Grigoriev I.V."/>
            <person name="Buss L.W."/>
            <person name="Schierwater B."/>
            <person name="Dellaporta S.L."/>
            <person name="Rokhsar D.S."/>
        </authorList>
    </citation>
    <scope>NUCLEOTIDE SEQUENCE [LARGE SCALE GENOMIC DNA]</scope>
    <source>
        <strain evidence="7 8">Grell-BS-1999</strain>
    </source>
</reference>
<dbReference type="SMART" id="SM00315">
    <property type="entry name" value="RGS"/>
    <property type="match status" value="1"/>
</dbReference>
<dbReference type="OrthoDB" id="5957963at2759"/>
<dbReference type="PhylomeDB" id="B3RMZ1"/>
<keyword evidence="3" id="KW-0472">Membrane</keyword>
<dbReference type="InterPro" id="IPR013937">
    <property type="entry name" value="Sorting_nexin_C"/>
</dbReference>
<evidence type="ECO:0000259" key="4">
    <source>
        <dbReference type="PROSITE" id="PS50132"/>
    </source>
</evidence>
<dbReference type="PROSITE" id="PS51207">
    <property type="entry name" value="PXA"/>
    <property type="match status" value="1"/>
</dbReference>
<dbReference type="Pfam" id="PF00787">
    <property type="entry name" value="PX"/>
    <property type="match status" value="1"/>
</dbReference>
<dbReference type="HOGENOM" id="CLU_014115_0_0_1"/>
<gene>
    <name evidence="7" type="ORF">TRIADDRAFT_52977</name>
</gene>
<dbReference type="Pfam" id="PF02194">
    <property type="entry name" value="PXA"/>
    <property type="match status" value="1"/>
</dbReference>
<dbReference type="InterPro" id="IPR036305">
    <property type="entry name" value="RGS_sf"/>
</dbReference>
<dbReference type="Proteomes" id="UP000009022">
    <property type="component" value="Unassembled WGS sequence"/>
</dbReference>
<dbReference type="PANTHER" id="PTHR22775:SF44">
    <property type="entry name" value="SORTING NEXIN-14"/>
    <property type="match status" value="1"/>
</dbReference>
<evidence type="ECO:0008006" key="9">
    <source>
        <dbReference type="Google" id="ProtNLM"/>
    </source>
</evidence>
<comment type="similarity">
    <text evidence="1">Belongs to the sorting nexin family.</text>
</comment>
<keyword evidence="8" id="KW-1185">Reference proteome</keyword>
<evidence type="ECO:0000256" key="1">
    <source>
        <dbReference type="ARBA" id="ARBA00010883"/>
    </source>
</evidence>
<dbReference type="OMA" id="HVDTTPI"/>
<feature type="domain" description="RGS" evidence="4">
    <location>
        <begin position="315"/>
        <end position="447"/>
    </location>
</feature>
<dbReference type="CTD" id="6750410"/>
<dbReference type="GO" id="GO:0035091">
    <property type="term" value="F:phosphatidylinositol binding"/>
    <property type="evidence" value="ECO:0000318"/>
    <property type="project" value="GO_Central"/>
</dbReference>
<organism evidence="7 8">
    <name type="scientific">Trichoplax adhaerens</name>
    <name type="common">Trichoplax reptans</name>
    <dbReference type="NCBI Taxonomy" id="10228"/>
    <lineage>
        <taxon>Eukaryota</taxon>
        <taxon>Metazoa</taxon>
        <taxon>Placozoa</taxon>
        <taxon>Uniplacotomia</taxon>
        <taxon>Trichoplacea</taxon>
        <taxon>Trichoplacidae</taxon>
        <taxon>Trichoplax</taxon>
    </lineage>
</organism>
<dbReference type="GeneID" id="6750410"/>
<keyword evidence="3" id="KW-1133">Transmembrane helix</keyword>
<dbReference type="AlphaFoldDB" id="B3RMZ1"/>
<dbReference type="PANTHER" id="PTHR22775">
    <property type="entry name" value="SORTING NEXIN"/>
    <property type="match status" value="1"/>
</dbReference>
<dbReference type="RefSeq" id="XP_002109195.1">
    <property type="nucleotide sequence ID" value="XM_002109159.1"/>
</dbReference>
<dbReference type="Pfam" id="PF00615">
    <property type="entry name" value="RGS"/>
    <property type="match status" value="1"/>
</dbReference>
<feature type="domain" description="PXA" evidence="6">
    <location>
        <begin position="107"/>
        <end position="282"/>
    </location>
</feature>
<dbReference type="InterPro" id="IPR044926">
    <property type="entry name" value="RGS_subdomain_2"/>
</dbReference>
<dbReference type="InParanoid" id="B3RMZ1"/>
<dbReference type="Pfam" id="PF08628">
    <property type="entry name" value="Nexin_C"/>
    <property type="match status" value="1"/>
</dbReference>
<feature type="region of interest" description="Disordered" evidence="2">
    <location>
        <begin position="457"/>
        <end position="486"/>
    </location>
</feature>
<evidence type="ECO:0000313" key="8">
    <source>
        <dbReference type="Proteomes" id="UP000009022"/>
    </source>
</evidence>
<protein>
    <recommendedName>
        <fullName evidence="9">PXA domain-containing protein</fullName>
    </recommendedName>
</protein>
<evidence type="ECO:0000259" key="6">
    <source>
        <dbReference type="PROSITE" id="PS51207"/>
    </source>
</evidence>
<dbReference type="InterPro" id="IPR001683">
    <property type="entry name" value="PX_dom"/>
</dbReference>
<dbReference type="Gene3D" id="3.30.1520.10">
    <property type="entry name" value="Phox-like domain"/>
    <property type="match status" value="1"/>
</dbReference>
<evidence type="ECO:0000313" key="7">
    <source>
        <dbReference type="EMBL" id="EDV27361.1"/>
    </source>
</evidence>
<dbReference type="SUPFAM" id="SSF48097">
    <property type="entry name" value="Regulator of G-protein signaling, RGS"/>
    <property type="match status" value="1"/>
</dbReference>
<evidence type="ECO:0000259" key="5">
    <source>
        <dbReference type="PROSITE" id="PS50195"/>
    </source>
</evidence>
<feature type="domain" description="PX" evidence="5">
    <location>
        <begin position="536"/>
        <end position="659"/>
    </location>
</feature>
<name>B3RMZ1_TRIAD</name>
<dbReference type="InterPro" id="IPR003114">
    <property type="entry name" value="Phox_assoc"/>
</dbReference>
<feature type="compositionally biased region" description="Basic residues" evidence="2">
    <location>
        <begin position="466"/>
        <end position="478"/>
    </location>
</feature>
<proteinExistence type="inferred from homology"/>